<reference evidence="2 3" key="1">
    <citation type="submission" date="2016-10" db="EMBL/GenBank/DDBJ databases">
        <authorList>
            <person name="de Groot N.N."/>
        </authorList>
    </citation>
    <scope>NUCLEOTIDE SEQUENCE [LARGE SCALE GENOMIC DNA]</scope>
    <source>
        <strain evidence="2 3">DSM 19706</strain>
    </source>
</reference>
<organism evidence="2 3">
    <name type="scientific">Thalassotalea agarivorans</name>
    <name type="common">Thalassomonas agarivorans</name>
    <dbReference type="NCBI Taxonomy" id="349064"/>
    <lineage>
        <taxon>Bacteria</taxon>
        <taxon>Pseudomonadati</taxon>
        <taxon>Pseudomonadota</taxon>
        <taxon>Gammaproteobacteria</taxon>
        <taxon>Alteromonadales</taxon>
        <taxon>Colwelliaceae</taxon>
        <taxon>Thalassotalea</taxon>
    </lineage>
</organism>
<dbReference type="Pfam" id="PF01592">
    <property type="entry name" value="NifU_N"/>
    <property type="match status" value="1"/>
</dbReference>
<protein>
    <submittedName>
        <fullName evidence="2">Nitrogen fixation protein NifU</fullName>
    </submittedName>
</protein>
<dbReference type="GO" id="GO:0051536">
    <property type="term" value="F:iron-sulfur cluster binding"/>
    <property type="evidence" value="ECO:0007669"/>
    <property type="project" value="InterPro"/>
</dbReference>
<dbReference type="Gene3D" id="3.90.1010.10">
    <property type="match status" value="1"/>
</dbReference>
<dbReference type="RefSeq" id="WP_093327321.1">
    <property type="nucleotide sequence ID" value="NZ_AP027363.1"/>
</dbReference>
<dbReference type="NCBIfam" id="TIGR01994">
    <property type="entry name" value="SUF_scaf_2"/>
    <property type="match status" value="1"/>
</dbReference>
<dbReference type="OrthoDB" id="9804157at2"/>
<feature type="domain" description="NIF system FeS cluster assembly NifU N-terminal" evidence="1">
    <location>
        <begin position="15"/>
        <end position="149"/>
    </location>
</feature>
<accession>A0A1H9ZG06</accession>
<evidence type="ECO:0000313" key="3">
    <source>
        <dbReference type="Proteomes" id="UP000199308"/>
    </source>
</evidence>
<evidence type="ECO:0000313" key="2">
    <source>
        <dbReference type="EMBL" id="SES80587.1"/>
    </source>
</evidence>
<dbReference type="GO" id="GO:0016226">
    <property type="term" value="P:iron-sulfur cluster assembly"/>
    <property type="evidence" value="ECO:0007669"/>
    <property type="project" value="InterPro"/>
</dbReference>
<dbReference type="AlphaFoldDB" id="A0A1H9ZG06"/>
<dbReference type="Proteomes" id="UP000199308">
    <property type="component" value="Unassembled WGS sequence"/>
</dbReference>
<dbReference type="SUPFAM" id="SSF82649">
    <property type="entry name" value="SufE/NifU"/>
    <property type="match status" value="1"/>
</dbReference>
<sequence length="150" mass="16717">MIKIDKAQLSDVDLYQNALIDLHKSPYGFDVVIDENARAEGENQTCGDELVLSLNIQQGNIAQASFSGHSCAICRASAAIMCRAIEHQKISAVDSLLVNIEQLFDEQVTQLEIPETFEPLLSVTKFPVRIQCAVLPWQTLESALKEYQHE</sequence>
<dbReference type="EMBL" id="FOHK01000002">
    <property type="protein sequence ID" value="SES80587.1"/>
    <property type="molecule type" value="Genomic_DNA"/>
</dbReference>
<dbReference type="InterPro" id="IPR002871">
    <property type="entry name" value="NIF_FeS_clus_asmbl_NifU_N"/>
</dbReference>
<gene>
    <name evidence="2" type="ORF">SAMN05660429_00438</name>
</gene>
<dbReference type="CDD" id="cd06664">
    <property type="entry name" value="IscU_like"/>
    <property type="match status" value="1"/>
</dbReference>
<evidence type="ECO:0000259" key="1">
    <source>
        <dbReference type="Pfam" id="PF01592"/>
    </source>
</evidence>
<name>A0A1H9ZG06_THASX</name>
<dbReference type="GO" id="GO:0005506">
    <property type="term" value="F:iron ion binding"/>
    <property type="evidence" value="ECO:0007669"/>
    <property type="project" value="InterPro"/>
</dbReference>
<dbReference type="STRING" id="349064.SAMN05660429_00438"/>
<keyword evidence="3" id="KW-1185">Reference proteome</keyword>
<proteinExistence type="predicted"/>